<dbReference type="AlphaFoldDB" id="A0A4U8V7A8"/>
<name>A0A4U8V7A8_STECR</name>
<protein>
    <submittedName>
        <fullName evidence="1">Uncharacterized protein</fullName>
    </submittedName>
</protein>
<dbReference type="EMBL" id="AZBU02000001">
    <property type="protein sequence ID" value="TMS39737.1"/>
    <property type="molecule type" value="Genomic_DNA"/>
</dbReference>
<reference evidence="1" key="3">
    <citation type="journal article" date="2019" name="G3 (Bethesda)">
        <title>Hybrid Assembly of the Genome of the Entomopathogenic Nematode Steinernema carpocapsae Identifies the X-Chromosome.</title>
        <authorList>
            <person name="Serra L."/>
            <person name="Macchietto M."/>
            <person name="Macias-Munoz A."/>
            <person name="McGill C.J."/>
            <person name="Rodriguez I.M."/>
            <person name="Rodriguez B."/>
            <person name="Murad R."/>
            <person name="Mortazavi A."/>
        </authorList>
    </citation>
    <scope>NUCLEOTIDE SEQUENCE [LARGE SCALE GENOMIC DNA]</scope>
    <source>
        <strain evidence="1">ALL</strain>
    </source>
</reference>
<reference evidence="1" key="1">
    <citation type="submission" date="2013-11" db="EMBL/GenBank/DDBJ databases">
        <authorList>
            <person name="Sternberg P."/>
            <person name="Dillman A."/>
            <person name="Macchietto M."/>
        </authorList>
    </citation>
    <scope>NUCLEOTIDE SEQUENCE</scope>
    <source>
        <strain evidence="1">ALL</strain>
    </source>
</reference>
<proteinExistence type="predicted"/>
<comment type="caution">
    <text evidence="1">The sequence shown here is derived from an EMBL/GenBank/DDBJ whole genome shotgun (WGS) entry which is preliminary data.</text>
</comment>
<reference evidence="1" key="2">
    <citation type="journal article" date="2015" name="Genome Biol.">
        <title>Comparative genomics of Steinernema reveals deeply conserved gene regulatory networks.</title>
        <authorList>
            <person name="Dillman A.R."/>
            <person name="Macchietto M."/>
            <person name="Porter C.F."/>
            <person name="Rogers A."/>
            <person name="Williams B."/>
            <person name="Antoshechkin I."/>
            <person name="Lee M.M."/>
            <person name="Goodwin Z."/>
            <person name="Lu X."/>
            <person name="Lewis E.E."/>
            <person name="Goodrich-Blair H."/>
            <person name="Stock S.P."/>
            <person name="Adams B.J."/>
            <person name="Sternberg P.W."/>
            <person name="Mortazavi A."/>
        </authorList>
    </citation>
    <scope>NUCLEOTIDE SEQUENCE [LARGE SCALE GENOMIC DNA]</scope>
    <source>
        <strain evidence="1">ALL</strain>
    </source>
</reference>
<sequence length="102" mass="11463">MRLIRMTRSALCLWRRKTACSKRTVARTTSTGSRELRICPRSTSACGTIAETRSASTSTSTRRSASLRLTPTTTISTIRLCSIKRLERFESWLGVKTGSRYD</sequence>
<accession>A0A4U8V7A8</accession>
<gene>
    <name evidence="1" type="ORF">L596_006218</name>
</gene>
<organism evidence="1">
    <name type="scientific">Steinernema carpocapsae</name>
    <name type="common">Entomopathogenic nematode</name>
    <dbReference type="NCBI Taxonomy" id="34508"/>
    <lineage>
        <taxon>Eukaryota</taxon>
        <taxon>Metazoa</taxon>
        <taxon>Ecdysozoa</taxon>
        <taxon>Nematoda</taxon>
        <taxon>Chromadorea</taxon>
        <taxon>Rhabditida</taxon>
        <taxon>Tylenchina</taxon>
        <taxon>Panagrolaimomorpha</taxon>
        <taxon>Strongyloidoidea</taxon>
        <taxon>Steinernematidae</taxon>
        <taxon>Steinernema</taxon>
    </lineage>
</organism>
<evidence type="ECO:0000313" key="1">
    <source>
        <dbReference type="EMBL" id="TMS39737.1"/>
    </source>
</evidence>